<feature type="transmembrane region" description="Helical" evidence="9">
    <location>
        <begin position="98"/>
        <end position="118"/>
    </location>
</feature>
<comment type="similarity">
    <text evidence="8">Belongs to the binding-protein-dependent transport system permease family. LivHM subfamily.</text>
</comment>
<reference evidence="10 11" key="1">
    <citation type="submission" date="2016-09" db="EMBL/GenBank/DDBJ databases">
        <authorList>
            <person name="Capua I."/>
            <person name="De Benedictis P."/>
            <person name="Joannis T."/>
            <person name="Lombin L.H."/>
            <person name="Cattoli G."/>
        </authorList>
    </citation>
    <scope>NUCLEOTIDE SEQUENCE [LARGE SCALE GENOMIC DNA]</scope>
    <source>
        <strain evidence="10 11">NIO-1002</strain>
    </source>
</reference>
<dbReference type="InterPro" id="IPR017779">
    <property type="entry name" value="ABC_UrtB_bac"/>
</dbReference>
<keyword evidence="3" id="KW-1003">Cell membrane</keyword>
<evidence type="ECO:0000256" key="8">
    <source>
        <dbReference type="ARBA" id="ARBA00037998"/>
    </source>
</evidence>
<dbReference type="PANTHER" id="PTHR11795">
    <property type="entry name" value="BRANCHED-CHAIN AMINO ACID TRANSPORT SYSTEM PERMEASE PROTEIN LIVH"/>
    <property type="match status" value="1"/>
</dbReference>
<evidence type="ECO:0000313" key="11">
    <source>
        <dbReference type="Proteomes" id="UP000183203"/>
    </source>
</evidence>
<dbReference type="InterPro" id="IPR052157">
    <property type="entry name" value="BCAA_transport_permease"/>
</dbReference>
<feature type="transmembrane region" description="Helical" evidence="9">
    <location>
        <begin position="194"/>
        <end position="213"/>
    </location>
</feature>
<evidence type="ECO:0000256" key="5">
    <source>
        <dbReference type="ARBA" id="ARBA00022970"/>
    </source>
</evidence>
<dbReference type="Proteomes" id="UP000183203">
    <property type="component" value="Unassembled WGS sequence"/>
</dbReference>
<proteinExistence type="inferred from homology"/>
<organism evidence="10 11">
    <name type="scientific">Microbacterium enclense</name>
    <dbReference type="NCBI Taxonomy" id="993073"/>
    <lineage>
        <taxon>Bacteria</taxon>
        <taxon>Bacillati</taxon>
        <taxon>Actinomycetota</taxon>
        <taxon>Actinomycetes</taxon>
        <taxon>Micrococcales</taxon>
        <taxon>Microbacteriaceae</taxon>
        <taxon>Microbacterium</taxon>
    </lineage>
</organism>
<evidence type="ECO:0000313" key="10">
    <source>
        <dbReference type="EMBL" id="SDB83453.1"/>
    </source>
</evidence>
<keyword evidence="4 9" id="KW-0812">Transmembrane</keyword>
<keyword evidence="2" id="KW-0813">Transport</keyword>
<dbReference type="PANTHER" id="PTHR11795:SF447">
    <property type="entry name" value="ABC TRANSPORTER PERMEASE PROTEIN"/>
    <property type="match status" value="1"/>
</dbReference>
<dbReference type="InterPro" id="IPR001851">
    <property type="entry name" value="ABC_transp_permease"/>
</dbReference>
<sequence length="294" mass="30944">MEALIPPLLNGTALGALLLLAALGLTLTFGQMGVINMAHGEFIMAGAFVAYLTQTVVPDSNISIPLALPVAFVIAGLLGLLLEASIIRWMYRRPLDTLLVTVGVSLVLQQIALQIFPAQGVPVENPEWLQGQVDIMGYAWPLRQVFTIVLAAVCVAALAAWLKYSSFGRRIRATVQNRDLAETVGVRTRSVDRLTFFVGSGLAGVAGVAASLIGGTNSQMGAQYIIPAFLVVVAGGIGQIAGTVIAAWAVGVAMSLFADWTTGSLAQVIAFALVVVFLQIRPQGLFSVRTRGLA</sequence>
<evidence type="ECO:0000256" key="1">
    <source>
        <dbReference type="ARBA" id="ARBA00004651"/>
    </source>
</evidence>
<dbReference type="EMBL" id="FMYG01000001">
    <property type="protein sequence ID" value="SDB83453.1"/>
    <property type="molecule type" value="Genomic_DNA"/>
</dbReference>
<gene>
    <name evidence="10" type="ORF">SAMN05216418_0462</name>
</gene>
<evidence type="ECO:0000256" key="2">
    <source>
        <dbReference type="ARBA" id="ARBA00022448"/>
    </source>
</evidence>
<protein>
    <submittedName>
        <fullName evidence="10">Urea transport system permease protein</fullName>
    </submittedName>
</protein>
<keyword evidence="6 9" id="KW-1133">Transmembrane helix</keyword>
<feature type="transmembrane region" description="Helical" evidence="9">
    <location>
        <begin position="12"/>
        <end position="30"/>
    </location>
</feature>
<keyword evidence="7 9" id="KW-0472">Membrane</keyword>
<evidence type="ECO:0000256" key="4">
    <source>
        <dbReference type="ARBA" id="ARBA00022692"/>
    </source>
</evidence>
<evidence type="ECO:0000256" key="6">
    <source>
        <dbReference type="ARBA" id="ARBA00022989"/>
    </source>
</evidence>
<dbReference type="GO" id="GO:0005886">
    <property type="term" value="C:plasma membrane"/>
    <property type="evidence" value="ECO:0007669"/>
    <property type="project" value="UniProtKB-SubCell"/>
</dbReference>
<dbReference type="GO" id="GO:0006865">
    <property type="term" value="P:amino acid transport"/>
    <property type="evidence" value="ECO:0007669"/>
    <property type="project" value="UniProtKB-KW"/>
</dbReference>
<dbReference type="NCBIfam" id="TIGR03409">
    <property type="entry name" value="urea_trans_UrtB"/>
    <property type="match status" value="1"/>
</dbReference>
<dbReference type="RefSeq" id="WP_058230775.1">
    <property type="nucleotide sequence ID" value="NZ_FMYG01000001.1"/>
</dbReference>
<accession>A0A1G6GNM1</accession>
<keyword evidence="5" id="KW-0029">Amino-acid transport</keyword>
<dbReference type="CDD" id="cd06582">
    <property type="entry name" value="TM_PBP1_LivH_like"/>
    <property type="match status" value="1"/>
</dbReference>
<dbReference type="STRING" id="993073.AS029_01115"/>
<dbReference type="AlphaFoldDB" id="A0A1G6GNM1"/>
<dbReference type="Pfam" id="PF02653">
    <property type="entry name" value="BPD_transp_2"/>
    <property type="match status" value="1"/>
</dbReference>
<comment type="subcellular location">
    <subcellularLocation>
        <location evidence="1">Cell membrane</location>
        <topology evidence="1">Multi-pass membrane protein</topology>
    </subcellularLocation>
</comment>
<feature type="transmembrane region" description="Helical" evidence="9">
    <location>
        <begin position="138"/>
        <end position="162"/>
    </location>
</feature>
<dbReference type="OrthoDB" id="9807115at2"/>
<name>A0A1G6GNM1_9MICO</name>
<feature type="transmembrane region" description="Helical" evidence="9">
    <location>
        <begin position="257"/>
        <end position="280"/>
    </location>
</feature>
<feature type="transmembrane region" description="Helical" evidence="9">
    <location>
        <begin position="225"/>
        <end position="250"/>
    </location>
</feature>
<evidence type="ECO:0000256" key="3">
    <source>
        <dbReference type="ARBA" id="ARBA00022475"/>
    </source>
</evidence>
<dbReference type="GO" id="GO:0022857">
    <property type="term" value="F:transmembrane transporter activity"/>
    <property type="evidence" value="ECO:0007669"/>
    <property type="project" value="InterPro"/>
</dbReference>
<feature type="transmembrane region" description="Helical" evidence="9">
    <location>
        <begin position="64"/>
        <end position="86"/>
    </location>
</feature>
<evidence type="ECO:0000256" key="7">
    <source>
        <dbReference type="ARBA" id="ARBA00023136"/>
    </source>
</evidence>
<evidence type="ECO:0000256" key="9">
    <source>
        <dbReference type="SAM" id="Phobius"/>
    </source>
</evidence>